<dbReference type="Pfam" id="PF04777">
    <property type="entry name" value="Evr1_Alr"/>
    <property type="match status" value="1"/>
</dbReference>
<feature type="compositionally biased region" description="Low complexity" evidence="7">
    <location>
        <begin position="281"/>
        <end position="295"/>
    </location>
</feature>
<dbReference type="RefSeq" id="XP_016292746.1">
    <property type="nucleotide sequence ID" value="XM_016437281.1"/>
</dbReference>
<dbReference type="InterPro" id="IPR036774">
    <property type="entry name" value="ERV/ALR_sulphydryl_oxid_sf"/>
</dbReference>
<gene>
    <name evidence="9" type="ORF">PSEUBRA_SCAF2g02884</name>
</gene>
<feature type="compositionally biased region" description="Basic and acidic residues" evidence="7">
    <location>
        <begin position="252"/>
        <end position="277"/>
    </location>
</feature>
<keyword evidence="5" id="KW-1015">Disulfide bond</keyword>
<dbReference type="GO" id="GO:0016971">
    <property type="term" value="F:flavin-dependent sulfhydryl oxidase activity"/>
    <property type="evidence" value="ECO:0007669"/>
    <property type="project" value="InterPro"/>
</dbReference>
<accession>V5GP71</accession>
<dbReference type="Gene3D" id="1.20.120.310">
    <property type="entry name" value="ERV/ALR sulfhydryl oxidase domain"/>
    <property type="match status" value="1"/>
</dbReference>
<dbReference type="STRING" id="1365824.V5GP71"/>
<evidence type="ECO:0000256" key="7">
    <source>
        <dbReference type="SAM" id="MobiDB-lite"/>
    </source>
</evidence>
<dbReference type="GO" id="GO:0005739">
    <property type="term" value="C:mitochondrion"/>
    <property type="evidence" value="ECO:0007669"/>
    <property type="project" value="TreeGrafter"/>
</dbReference>
<reference evidence="10" key="1">
    <citation type="journal article" date="2013" name="Genome Announc.">
        <title>Draft genome sequence of Pseudozyma brasiliensis sp. nov. strain GHG001, a high producer of endo-1,4-xylanase isolated from an insect pest of sugarcane.</title>
        <authorList>
            <person name="Oliveira J.V.D.C."/>
            <person name="dos Santos R.A.C."/>
            <person name="Borges T.A."/>
            <person name="Riano-Pachon D.M."/>
            <person name="Goldman G.H."/>
        </authorList>
    </citation>
    <scope>NUCLEOTIDE SEQUENCE [LARGE SCALE GENOMIC DNA]</scope>
    <source>
        <strain evidence="10">GHG001</strain>
    </source>
</reference>
<dbReference type="InterPro" id="IPR039799">
    <property type="entry name" value="ALR/ERV"/>
</dbReference>
<evidence type="ECO:0000313" key="10">
    <source>
        <dbReference type="Proteomes" id="UP000019377"/>
    </source>
</evidence>
<comment type="cofactor">
    <cofactor evidence="1 6">
        <name>FAD</name>
        <dbReference type="ChEBI" id="CHEBI:57692"/>
    </cofactor>
</comment>
<keyword evidence="4 6" id="KW-0560">Oxidoreductase</keyword>
<dbReference type="AlphaFoldDB" id="V5GP71"/>
<protein>
    <recommendedName>
        <fullName evidence="6">Sulfhydryl oxidase</fullName>
        <ecNumber evidence="6">1.8.3.2</ecNumber>
    </recommendedName>
</protein>
<feature type="region of interest" description="Disordered" evidence="7">
    <location>
        <begin position="96"/>
        <end position="130"/>
    </location>
</feature>
<keyword evidence="10" id="KW-1185">Reference proteome</keyword>
<keyword evidence="3 6" id="KW-0274">FAD</keyword>
<dbReference type="FunFam" id="1.20.120.310:FF:000002">
    <property type="entry name" value="Sulfhydryl oxidase"/>
    <property type="match status" value="1"/>
</dbReference>
<feature type="region of interest" description="Disordered" evidence="7">
    <location>
        <begin position="245"/>
        <end position="295"/>
    </location>
</feature>
<dbReference type="HOGENOM" id="CLU_070631_2_0_1"/>
<keyword evidence="6" id="KW-0812">Transmembrane</keyword>
<keyword evidence="6" id="KW-0472">Membrane</keyword>
<evidence type="ECO:0000256" key="4">
    <source>
        <dbReference type="ARBA" id="ARBA00023002"/>
    </source>
</evidence>
<keyword evidence="6" id="KW-1133">Transmembrane helix</keyword>
<dbReference type="GeneID" id="27419953"/>
<dbReference type="InterPro" id="IPR017905">
    <property type="entry name" value="ERV/ALR_sulphydryl_oxidase"/>
</dbReference>
<organism evidence="9 10">
    <name type="scientific">Kalmanozyma brasiliensis (strain GHG001)</name>
    <name type="common">Yeast</name>
    <name type="synonym">Pseudozyma brasiliensis</name>
    <dbReference type="NCBI Taxonomy" id="1365824"/>
    <lineage>
        <taxon>Eukaryota</taxon>
        <taxon>Fungi</taxon>
        <taxon>Dikarya</taxon>
        <taxon>Basidiomycota</taxon>
        <taxon>Ustilaginomycotina</taxon>
        <taxon>Ustilaginomycetes</taxon>
        <taxon>Ustilaginales</taxon>
        <taxon>Ustilaginaceae</taxon>
        <taxon>Kalmanozyma</taxon>
    </lineage>
</organism>
<dbReference type="EC" id="1.8.3.2" evidence="6"/>
<dbReference type="PANTHER" id="PTHR12645">
    <property type="entry name" value="ALR/ERV"/>
    <property type="match status" value="1"/>
</dbReference>
<sequence>MVSRFFQLVLLAGMMLLIPSFLYLSHPTRTTLIDPHSGLAYSSDSILPGGAANADAQVSQGKGVDGSHLFGWHWQDASSNVNKGVHRVEDQVKGLIDSFRPPHDSTTAPIAKPEKASSDKASSTSAAAKAKDTARVPGVIMPKMANDTAKAALGRSTWHYLHTMTLRFPDKPTKEESETLRSFFHDFALLYPCGECARHFQQLIKELPPQVGSRMGASLWLCAVHNEVNKSLGKKEFPCDKLDESYDCGCGEDPKKDPKKESGDGKKDGKAATKVKSEAATVTPTSTHKTVTPFR</sequence>
<keyword evidence="2 6" id="KW-0285">Flavoprotein</keyword>
<dbReference type="eggNOG" id="KOG3355">
    <property type="taxonomic scope" value="Eukaryota"/>
</dbReference>
<evidence type="ECO:0000256" key="2">
    <source>
        <dbReference type="ARBA" id="ARBA00022630"/>
    </source>
</evidence>
<dbReference type="OMA" id="ECARHFQ"/>
<evidence type="ECO:0000313" key="9">
    <source>
        <dbReference type="EMBL" id="EST07757.1"/>
    </source>
</evidence>
<dbReference type="Proteomes" id="UP000019377">
    <property type="component" value="Unassembled WGS sequence"/>
</dbReference>
<evidence type="ECO:0000256" key="1">
    <source>
        <dbReference type="ARBA" id="ARBA00001974"/>
    </source>
</evidence>
<evidence type="ECO:0000256" key="5">
    <source>
        <dbReference type="ARBA" id="ARBA00023157"/>
    </source>
</evidence>
<dbReference type="SUPFAM" id="SSF69000">
    <property type="entry name" value="FAD-dependent thiol oxidase"/>
    <property type="match status" value="1"/>
</dbReference>
<evidence type="ECO:0000259" key="8">
    <source>
        <dbReference type="PROSITE" id="PS51324"/>
    </source>
</evidence>
<dbReference type="PANTHER" id="PTHR12645:SF1">
    <property type="entry name" value="FAD-LINKED SULFHYDRYL OXIDASE ERV2"/>
    <property type="match status" value="1"/>
</dbReference>
<evidence type="ECO:0000256" key="3">
    <source>
        <dbReference type="ARBA" id="ARBA00022827"/>
    </source>
</evidence>
<dbReference type="PROSITE" id="PS51324">
    <property type="entry name" value="ERV_ALR"/>
    <property type="match status" value="1"/>
</dbReference>
<name>V5GP71_KALBG</name>
<proteinExistence type="predicted"/>
<comment type="catalytic activity">
    <reaction evidence="6">
        <text>2 R'C(R)SH + O2 = R'C(R)S-S(R)CR' + H2O2</text>
        <dbReference type="Rhea" id="RHEA:17357"/>
        <dbReference type="ChEBI" id="CHEBI:15379"/>
        <dbReference type="ChEBI" id="CHEBI:16240"/>
        <dbReference type="ChEBI" id="CHEBI:16520"/>
        <dbReference type="ChEBI" id="CHEBI:17412"/>
        <dbReference type="EC" id="1.8.3.2"/>
    </reaction>
</comment>
<evidence type="ECO:0000256" key="6">
    <source>
        <dbReference type="RuleBase" id="RU371123"/>
    </source>
</evidence>
<feature type="transmembrane region" description="Helical" evidence="6">
    <location>
        <begin position="6"/>
        <end position="24"/>
    </location>
</feature>
<feature type="domain" description="ERV/ALR sulfhydryl oxidase" evidence="8">
    <location>
        <begin position="146"/>
        <end position="246"/>
    </location>
</feature>
<dbReference type="GO" id="GO:0050660">
    <property type="term" value="F:flavin adenine dinucleotide binding"/>
    <property type="evidence" value="ECO:0007669"/>
    <property type="project" value="TreeGrafter"/>
</dbReference>
<feature type="compositionally biased region" description="Low complexity" evidence="7">
    <location>
        <begin position="119"/>
        <end position="128"/>
    </location>
</feature>
<dbReference type="OrthoDB" id="59470at2759"/>
<dbReference type="EMBL" id="KI545862">
    <property type="protein sequence ID" value="EST07757.1"/>
    <property type="molecule type" value="Genomic_DNA"/>
</dbReference>